<evidence type="ECO:0000313" key="1">
    <source>
        <dbReference type="EMBL" id="KAF5831761.1"/>
    </source>
</evidence>
<gene>
    <name evidence="1" type="ORF">DUNSADRAFT_12599</name>
</gene>
<protein>
    <submittedName>
        <fullName evidence="1">Uncharacterized protein</fullName>
    </submittedName>
</protein>
<name>A0ABQ7GAY3_DUNSA</name>
<comment type="caution">
    <text evidence="1">The sequence shown here is derived from an EMBL/GenBank/DDBJ whole genome shotgun (WGS) entry which is preliminary data.</text>
</comment>
<reference evidence="1" key="1">
    <citation type="submission" date="2017-08" db="EMBL/GenBank/DDBJ databases">
        <authorList>
            <person name="Polle J.E."/>
            <person name="Barry K."/>
            <person name="Cushman J."/>
            <person name="Schmutz J."/>
            <person name="Tran D."/>
            <person name="Hathwaick L.T."/>
            <person name="Yim W.C."/>
            <person name="Jenkins J."/>
            <person name="Mckie-Krisberg Z.M."/>
            <person name="Prochnik S."/>
            <person name="Lindquist E."/>
            <person name="Dockter R.B."/>
            <person name="Adam C."/>
            <person name="Molina H."/>
            <person name="Bunkerborg J."/>
            <person name="Jin E."/>
            <person name="Buchheim M."/>
            <person name="Magnuson J."/>
        </authorList>
    </citation>
    <scope>NUCLEOTIDE SEQUENCE</scope>
    <source>
        <strain evidence="1">CCAP 19/18</strain>
    </source>
</reference>
<keyword evidence="2" id="KW-1185">Reference proteome</keyword>
<evidence type="ECO:0000313" key="2">
    <source>
        <dbReference type="Proteomes" id="UP000815325"/>
    </source>
</evidence>
<sequence>MRLVPPLENLLENVSHINESCWTVFPVVDLNIQLIVAPLNIHTYLQIHSKSSSAQWRQAIKNQGIRHNKAFCHMDGKMQFEALDQKYPIARQCQKDLPLCTDKMP</sequence>
<accession>A0ABQ7GAY3</accession>
<dbReference type="EMBL" id="MU069923">
    <property type="protein sequence ID" value="KAF5831761.1"/>
    <property type="molecule type" value="Genomic_DNA"/>
</dbReference>
<proteinExistence type="predicted"/>
<dbReference type="Proteomes" id="UP000815325">
    <property type="component" value="Unassembled WGS sequence"/>
</dbReference>
<organism evidence="1 2">
    <name type="scientific">Dunaliella salina</name>
    <name type="common">Green alga</name>
    <name type="synonym">Protococcus salinus</name>
    <dbReference type="NCBI Taxonomy" id="3046"/>
    <lineage>
        <taxon>Eukaryota</taxon>
        <taxon>Viridiplantae</taxon>
        <taxon>Chlorophyta</taxon>
        <taxon>core chlorophytes</taxon>
        <taxon>Chlorophyceae</taxon>
        <taxon>CS clade</taxon>
        <taxon>Chlamydomonadales</taxon>
        <taxon>Dunaliellaceae</taxon>
        <taxon>Dunaliella</taxon>
    </lineage>
</organism>